<dbReference type="PANTHER" id="PTHR43162:SF1">
    <property type="entry name" value="PRESTALK A DIFFERENTIATION PROTEIN A"/>
    <property type="match status" value="1"/>
</dbReference>
<sequence length="369" mass="42706">MLLITSVDEYLGHCITSHLSQFHSLRLQIRALIHKTDATAIPSSVLNFSKKGIDVCAVDYMHANDLSKAFRNIEQMILVINGHEDRVQHCQHLCQAAIRSGVRSIVLLSHIGANSEQHIALHDYGCIETYLVQQQQISRQPSFQWTIIRLDWIQQYFHLWACQVESKRTLELPLAYDTGICPVDISDICHVVTSLLTQKKDQNIILVDLDDKHSTQLYTLTGSEPVTSKDLIQILIDATQYNKMTYKLVRPMDTSFYLRNLGHNIWFDERIKKEKSRIFFDDLDNTCAYRQNILNIPSGNNDDFVECYLLTLIRIADVQIQTFLDYFDWVSKTYGSFPIDDIRHLMTGKEPKSIKQYFVENSNSFKPRV</sequence>
<dbReference type="InterPro" id="IPR051604">
    <property type="entry name" value="Ergot_Alk_Oxidoreductase"/>
</dbReference>
<dbReference type="OrthoDB" id="10254221at2759"/>
<dbReference type="EMBL" id="LUGH01000775">
    <property type="protein sequence ID" value="OBZ82843.1"/>
    <property type="molecule type" value="Genomic_DNA"/>
</dbReference>
<evidence type="ECO:0000313" key="2">
    <source>
        <dbReference type="EMBL" id="OBZ82843.1"/>
    </source>
</evidence>
<proteinExistence type="predicted"/>
<dbReference type="InterPro" id="IPR036291">
    <property type="entry name" value="NAD(P)-bd_dom_sf"/>
</dbReference>
<keyword evidence="3" id="KW-1185">Reference proteome</keyword>
<dbReference type="Proteomes" id="UP000093000">
    <property type="component" value="Unassembled WGS sequence"/>
</dbReference>
<reference evidence="2 3" key="1">
    <citation type="submission" date="2016-03" db="EMBL/GenBank/DDBJ databases">
        <title>Choanephora cucurbitarum.</title>
        <authorList>
            <person name="Min B."/>
            <person name="Park H."/>
            <person name="Park J.-H."/>
            <person name="Shin H.-D."/>
            <person name="Choi I.-G."/>
        </authorList>
    </citation>
    <scope>NUCLEOTIDE SEQUENCE [LARGE SCALE GENOMIC DNA]</scope>
    <source>
        <strain evidence="2 3">KUS-F28377</strain>
    </source>
</reference>
<dbReference type="STRING" id="101091.A0A1C7N184"/>
<name>A0A1C7N184_9FUNG</name>
<comment type="caution">
    <text evidence="2">The sequence shown here is derived from an EMBL/GenBank/DDBJ whole genome shotgun (WGS) entry which is preliminary data.</text>
</comment>
<dbReference type="InterPro" id="IPR016040">
    <property type="entry name" value="NAD(P)-bd_dom"/>
</dbReference>
<dbReference type="PANTHER" id="PTHR43162">
    <property type="match status" value="1"/>
</dbReference>
<feature type="domain" description="NAD(P)-binding" evidence="1">
    <location>
        <begin position="42"/>
        <end position="154"/>
    </location>
</feature>
<dbReference type="AlphaFoldDB" id="A0A1C7N184"/>
<protein>
    <submittedName>
        <fullName evidence="2">NAD(P)H azoreductase</fullName>
    </submittedName>
</protein>
<dbReference type="SUPFAM" id="SSF51735">
    <property type="entry name" value="NAD(P)-binding Rossmann-fold domains"/>
    <property type="match status" value="1"/>
</dbReference>
<evidence type="ECO:0000313" key="3">
    <source>
        <dbReference type="Proteomes" id="UP000093000"/>
    </source>
</evidence>
<gene>
    <name evidence="2" type="primary">azoB_1</name>
    <name evidence="2" type="ORF">A0J61_09109</name>
</gene>
<dbReference type="Gene3D" id="3.40.50.720">
    <property type="entry name" value="NAD(P)-binding Rossmann-like Domain"/>
    <property type="match status" value="1"/>
</dbReference>
<accession>A0A1C7N184</accession>
<organism evidence="2 3">
    <name type="scientific">Choanephora cucurbitarum</name>
    <dbReference type="NCBI Taxonomy" id="101091"/>
    <lineage>
        <taxon>Eukaryota</taxon>
        <taxon>Fungi</taxon>
        <taxon>Fungi incertae sedis</taxon>
        <taxon>Mucoromycota</taxon>
        <taxon>Mucoromycotina</taxon>
        <taxon>Mucoromycetes</taxon>
        <taxon>Mucorales</taxon>
        <taxon>Mucorineae</taxon>
        <taxon>Choanephoraceae</taxon>
        <taxon>Choanephoroideae</taxon>
        <taxon>Choanephora</taxon>
    </lineage>
</organism>
<evidence type="ECO:0000259" key="1">
    <source>
        <dbReference type="Pfam" id="PF13460"/>
    </source>
</evidence>
<dbReference type="Pfam" id="PF13460">
    <property type="entry name" value="NAD_binding_10"/>
    <property type="match status" value="1"/>
</dbReference>
<dbReference type="InParanoid" id="A0A1C7N184"/>